<dbReference type="EMBL" id="QDGB01000280">
    <property type="protein sequence ID" value="RQX15376.1"/>
    <property type="molecule type" value="Genomic_DNA"/>
</dbReference>
<evidence type="ECO:0000259" key="9">
    <source>
        <dbReference type="PROSITE" id="PS50850"/>
    </source>
</evidence>
<feature type="transmembrane region" description="Helical" evidence="8">
    <location>
        <begin position="345"/>
        <end position="364"/>
    </location>
</feature>
<feature type="transmembrane region" description="Helical" evidence="8">
    <location>
        <begin position="321"/>
        <end position="339"/>
    </location>
</feature>
<dbReference type="GO" id="GO:0022857">
    <property type="term" value="F:transmembrane transporter activity"/>
    <property type="evidence" value="ECO:0007669"/>
    <property type="project" value="InterPro"/>
</dbReference>
<accession>A0A3N9XQV5</accession>
<dbReference type="GO" id="GO:0005886">
    <property type="term" value="C:plasma membrane"/>
    <property type="evidence" value="ECO:0007669"/>
    <property type="project" value="UniProtKB-SubCell"/>
</dbReference>
<dbReference type="Proteomes" id="UP000278981">
    <property type="component" value="Unassembled WGS sequence"/>
</dbReference>
<feature type="domain" description="Major facilitator superfamily (MFS) profile" evidence="9">
    <location>
        <begin position="255"/>
        <end position="442"/>
    </location>
</feature>
<sequence length="442" mass="46778">MLSCVSAPSGGQSAPERKRRSVSKGGKSLTPLTKTSDKPAPVLDRSFWKLFSASATVTSADGIARVSLPLLATSLTTNPVLISGLTAFSFLPWLVFGLPGGALADRLDRRAAMSTVNFMRAALIGALVLLIITGVDSILVLYVIAFALGLCQVVYESAVRAILPQIVNRRGLDKANSWLTVEETVGQSFVGPPVGGLLFSWFRAAPLLGAAIGFAVAAVLVLAVPGRFRPRRTEPTTVRADIRHGLRWLWRHPLLRGFTILSGLIAGLMSMATSLFVLYALETLKLSPSVYGILFIAMGIGGLVGSAAVGPLTARLGRPRMINIAVTIAPVMFVLLGTVTNLWAAGVWFFGIAVGITMWNVLAMSLKQALIPDELLGRVLGAHRVVLWSGIPLGAVLGGVVAAETSVPTAFAVSGLAQLVVVALLYRLINRHQQMIVESAES</sequence>
<gene>
    <name evidence="10" type="ORF">DDE19_19880</name>
</gene>
<protein>
    <submittedName>
        <fullName evidence="10">MFS transporter</fullName>
    </submittedName>
</protein>
<dbReference type="PANTHER" id="PTHR23513">
    <property type="entry name" value="INTEGRAL MEMBRANE EFFLUX PROTEIN-RELATED"/>
    <property type="match status" value="1"/>
</dbReference>
<feature type="transmembrane region" description="Helical" evidence="8">
    <location>
        <begin position="257"/>
        <end position="281"/>
    </location>
</feature>
<feature type="transmembrane region" description="Helical" evidence="8">
    <location>
        <begin position="409"/>
        <end position="429"/>
    </location>
</feature>
<reference evidence="10 11" key="1">
    <citation type="submission" date="2018-04" db="EMBL/GenBank/DDBJ databases">
        <title>Micromonosporas from Atacama Desert.</title>
        <authorList>
            <person name="Carro L."/>
            <person name="Klenk H.-P."/>
            <person name="Goodfellow M."/>
        </authorList>
    </citation>
    <scope>NUCLEOTIDE SEQUENCE [LARGE SCALE GENOMIC DNA]</scope>
    <source>
        <strain evidence="10 11">LB19</strain>
    </source>
</reference>
<feature type="transmembrane region" description="Helical" evidence="8">
    <location>
        <begin position="80"/>
        <end position="101"/>
    </location>
</feature>
<evidence type="ECO:0000256" key="2">
    <source>
        <dbReference type="ARBA" id="ARBA00022448"/>
    </source>
</evidence>
<feature type="transmembrane region" description="Helical" evidence="8">
    <location>
        <begin position="122"/>
        <end position="155"/>
    </location>
</feature>
<evidence type="ECO:0000256" key="1">
    <source>
        <dbReference type="ARBA" id="ARBA00004651"/>
    </source>
</evidence>
<dbReference type="SUPFAM" id="SSF103473">
    <property type="entry name" value="MFS general substrate transporter"/>
    <property type="match status" value="1"/>
</dbReference>
<comment type="caution">
    <text evidence="10">The sequence shown here is derived from an EMBL/GenBank/DDBJ whole genome shotgun (WGS) entry which is preliminary data.</text>
</comment>
<dbReference type="AlphaFoldDB" id="A0A3N9XQV5"/>
<dbReference type="PROSITE" id="PS50850">
    <property type="entry name" value="MFS"/>
    <property type="match status" value="1"/>
</dbReference>
<evidence type="ECO:0000256" key="4">
    <source>
        <dbReference type="ARBA" id="ARBA00022692"/>
    </source>
</evidence>
<evidence type="ECO:0000256" key="3">
    <source>
        <dbReference type="ARBA" id="ARBA00022475"/>
    </source>
</evidence>
<keyword evidence="4 8" id="KW-0812">Transmembrane</keyword>
<evidence type="ECO:0000256" key="6">
    <source>
        <dbReference type="ARBA" id="ARBA00023136"/>
    </source>
</evidence>
<feature type="region of interest" description="Disordered" evidence="7">
    <location>
        <begin position="1"/>
        <end position="37"/>
    </location>
</feature>
<evidence type="ECO:0000313" key="10">
    <source>
        <dbReference type="EMBL" id="RQX15376.1"/>
    </source>
</evidence>
<organism evidence="10 11">
    <name type="scientific">Micromonospora ureilytica</name>
    <dbReference type="NCBI Taxonomy" id="709868"/>
    <lineage>
        <taxon>Bacteria</taxon>
        <taxon>Bacillati</taxon>
        <taxon>Actinomycetota</taxon>
        <taxon>Actinomycetes</taxon>
        <taxon>Micromonosporales</taxon>
        <taxon>Micromonosporaceae</taxon>
        <taxon>Micromonospora</taxon>
    </lineage>
</organism>
<feature type="transmembrane region" description="Helical" evidence="8">
    <location>
        <begin position="385"/>
        <end position="403"/>
    </location>
</feature>
<dbReference type="OrthoDB" id="145388at2"/>
<feature type="transmembrane region" description="Helical" evidence="8">
    <location>
        <begin position="201"/>
        <end position="224"/>
    </location>
</feature>
<dbReference type="PANTHER" id="PTHR23513:SF6">
    <property type="entry name" value="MAJOR FACILITATOR SUPERFAMILY ASSOCIATED DOMAIN-CONTAINING PROTEIN"/>
    <property type="match status" value="1"/>
</dbReference>
<keyword evidence="5 8" id="KW-1133">Transmembrane helix</keyword>
<dbReference type="CDD" id="cd06173">
    <property type="entry name" value="MFS_MefA_like"/>
    <property type="match status" value="1"/>
</dbReference>
<dbReference type="Pfam" id="PF05977">
    <property type="entry name" value="MFS_3"/>
    <property type="match status" value="1"/>
</dbReference>
<comment type="subcellular location">
    <subcellularLocation>
        <location evidence="1">Cell membrane</location>
        <topology evidence="1">Multi-pass membrane protein</topology>
    </subcellularLocation>
</comment>
<dbReference type="InterPro" id="IPR020846">
    <property type="entry name" value="MFS_dom"/>
</dbReference>
<keyword evidence="6 8" id="KW-0472">Membrane</keyword>
<dbReference type="Gene3D" id="1.20.1250.20">
    <property type="entry name" value="MFS general substrate transporter like domains"/>
    <property type="match status" value="1"/>
</dbReference>
<feature type="transmembrane region" description="Helical" evidence="8">
    <location>
        <begin position="293"/>
        <end position="314"/>
    </location>
</feature>
<proteinExistence type="predicted"/>
<name>A0A3N9XQV5_9ACTN</name>
<evidence type="ECO:0000313" key="11">
    <source>
        <dbReference type="Proteomes" id="UP000278981"/>
    </source>
</evidence>
<evidence type="ECO:0000256" key="8">
    <source>
        <dbReference type="SAM" id="Phobius"/>
    </source>
</evidence>
<keyword evidence="3" id="KW-1003">Cell membrane</keyword>
<dbReference type="InterPro" id="IPR036259">
    <property type="entry name" value="MFS_trans_sf"/>
</dbReference>
<evidence type="ECO:0000256" key="7">
    <source>
        <dbReference type="SAM" id="MobiDB-lite"/>
    </source>
</evidence>
<evidence type="ECO:0000256" key="5">
    <source>
        <dbReference type="ARBA" id="ARBA00022989"/>
    </source>
</evidence>
<dbReference type="InterPro" id="IPR010290">
    <property type="entry name" value="TM_effector"/>
</dbReference>
<keyword evidence="2" id="KW-0813">Transport</keyword>